<gene>
    <name evidence="2" type="ORF">ST1E_0561</name>
</gene>
<keyword evidence="2" id="KW-0449">Lipoprotein</keyword>
<dbReference type="PANTHER" id="PTHR21666">
    <property type="entry name" value="PEPTIDASE-RELATED"/>
    <property type="match status" value="1"/>
</dbReference>
<sequence length="246" mass="27478">MLSIINILTRRLFFSALSLVLLISGCSKEVIKFKCAPIFEVSINERQSINAYIVKQGDSLYKISKLYDIDVDLLKKVNNLDSSCQLNTGSLLYIPSVDNSYEESIVTNSTNIRKIENPISKTNTNIKILWEWPCDGIIKEYFNLKNRGIDISSTIGEPVFAAASGKVVYSGGGVRGLGKLLILSHDQGFITAYAHNSRLFVYNGQEVTKGYKIAEIGDSDSDYPKLHFEIRKNGLPVDPLNYLPKK</sequence>
<proteinExistence type="predicted"/>
<feature type="domain" description="LysM" evidence="1">
    <location>
        <begin position="50"/>
        <end position="94"/>
    </location>
</feature>
<dbReference type="Pfam" id="PF01476">
    <property type="entry name" value="LysM"/>
    <property type="match status" value="1"/>
</dbReference>
<dbReference type="InterPro" id="IPR018392">
    <property type="entry name" value="LysM"/>
</dbReference>
<dbReference type="InterPro" id="IPR050570">
    <property type="entry name" value="Cell_wall_metabolism_enzyme"/>
</dbReference>
<dbReference type="CDD" id="cd00118">
    <property type="entry name" value="LysM"/>
    <property type="match status" value="1"/>
</dbReference>
<evidence type="ECO:0000313" key="2">
    <source>
        <dbReference type="EMBL" id="AGF48973.1"/>
    </source>
</evidence>
<accession>M1L8Q9</accession>
<dbReference type="InterPro" id="IPR011055">
    <property type="entry name" value="Dup_hybrid_motif"/>
</dbReference>
<evidence type="ECO:0000259" key="1">
    <source>
        <dbReference type="PROSITE" id="PS51782"/>
    </source>
</evidence>
<evidence type="ECO:0000313" key="3">
    <source>
        <dbReference type="Proteomes" id="UP000011658"/>
    </source>
</evidence>
<dbReference type="Gene3D" id="3.10.350.10">
    <property type="entry name" value="LysM domain"/>
    <property type="match status" value="1"/>
</dbReference>
<dbReference type="KEGG" id="kga:ST1E_0561"/>
<dbReference type="eggNOG" id="COG4942">
    <property type="taxonomic scope" value="Bacteria"/>
</dbReference>
<dbReference type="STRING" id="1208921.ST1E_0561"/>
<dbReference type="InterPro" id="IPR016047">
    <property type="entry name" value="M23ase_b-sheet_dom"/>
</dbReference>
<dbReference type="EMBL" id="CP003806">
    <property type="protein sequence ID" value="AGF48973.1"/>
    <property type="molecule type" value="Genomic_DNA"/>
</dbReference>
<dbReference type="CDD" id="cd12797">
    <property type="entry name" value="M23_peptidase"/>
    <property type="match status" value="1"/>
</dbReference>
<dbReference type="Pfam" id="PF01551">
    <property type="entry name" value="Peptidase_M23"/>
    <property type="match status" value="1"/>
</dbReference>
<dbReference type="SUPFAM" id="SSF51261">
    <property type="entry name" value="Duplicated hybrid motif"/>
    <property type="match status" value="1"/>
</dbReference>
<dbReference type="SMART" id="SM00257">
    <property type="entry name" value="LysM"/>
    <property type="match status" value="1"/>
</dbReference>
<name>M1L8Q9_9PROT</name>
<protein>
    <submittedName>
        <fullName evidence="2">Lipoprotein NlpD</fullName>
    </submittedName>
</protein>
<dbReference type="GO" id="GO:0004222">
    <property type="term" value="F:metalloendopeptidase activity"/>
    <property type="evidence" value="ECO:0007669"/>
    <property type="project" value="TreeGrafter"/>
</dbReference>
<dbReference type="PATRIC" id="fig|1208921.3.peg.252"/>
<keyword evidence="3" id="KW-1185">Reference proteome</keyword>
<dbReference type="PANTHER" id="PTHR21666:SF270">
    <property type="entry name" value="MUREIN HYDROLASE ACTIVATOR ENVC"/>
    <property type="match status" value="1"/>
</dbReference>
<dbReference type="Proteomes" id="UP000011658">
    <property type="component" value="Chromosome"/>
</dbReference>
<dbReference type="AlphaFoldDB" id="M1L8Q9"/>
<reference evidence="2 3" key="1">
    <citation type="journal article" date="2013" name="Genome Biol. Evol.">
        <title>Genome evolution and phylogenomic analysis of candidatus kinetoplastibacterium, the betaproteobacterial endosymbionts of strigomonas and angomonas.</title>
        <authorList>
            <person name="Alves J.M."/>
            <person name="Serrano M.G."/>
            <person name="Maia da Silva F."/>
            <person name="Voegtly L.J."/>
            <person name="Matveyev A.V."/>
            <person name="Teixeira M.M."/>
            <person name="Camargo E.P."/>
            <person name="Buck G.A."/>
        </authorList>
    </citation>
    <scope>NUCLEOTIDE SEQUENCE [LARGE SCALE GENOMIC DNA]</scope>
    <source>
        <strain evidence="2 3">TCC219</strain>
    </source>
</reference>
<dbReference type="Gene3D" id="2.70.70.10">
    <property type="entry name" value="Glucose Permease (Domain IIA)"/>
    <property type="match status" value="1"/>
</dbReference>
<dbReference type="HOGENOM" id="CLU_029425_0_4_4"/>
<dbReference type="InterPro" id="IPR036779">
    <property type="entry name" value="LysM_dom_sf"/>
</dbReference>
<organism evidence="2 3">
    <name type="scientific">Candidatus Kinetoplastidibacterium galati TCC219</name>
    <dbReference type="NCBI Taxonomy" id="1208921"/>
    <lineage>
        <taxon>Bacteria</taxon>
        <taxon>Pseudomonadati</taxon>
        <taxon>Pseudomonadota</taxon>
        <taxon>Betaproteobacteria</taxon>
        <taxon>Candidatus Kinetoplastidibacterium</taxon>
    </lineage>
</organism>
<dbReference type="PROSITE" id="PS51782">
    <property type="entry name" value="LYSM"/>
    <property type="match status" value="1"/>
</dbReference>